<feature type="domain" description="Transglycosylase SLT" evidence="4">
    <location>
        <begin position="319"/>
        <end position="403"/>
    </location>
</feature>
<accession>A0A1M4XXX6</accession>
<keyword evidence="3" id="KW-0472">Membrane</keyword>
<dbReference type="InterPro" id="IPR011055">
    <property type="entry name" value="Dup_hybrid_motif"/>
</dbReference>
<dbReference type="PANTHER" id="PTHR21666:SF289">
    <property type="entry name" value="L-ALA--D-GLU ENDOPEPTIDASE"/>
    <property type="match status" value="1"/>
</dbReference>
<name>A0A1M4XXX6_9FIRM</name>
<evidence type="ECO:0000256" key="3">
    <source>
        <dbReference type="SAM" id="Phobius"/>
    </source>
</evidence>
<keyword evidence="7" id="KW-1185">Reference proteome</keyword>
<dbReference type="RefSeq" id="WP_083543119.1">
    <property type="nucleotide sequence ID" value="NZ_FQUW01000012.1"/>
</dbReference>
<dbReference type="GO" id="GO:0004222">
    <property type="term" value="F:metalloendopeptidase activity"/>
    <property type="evidence" value="ECO:0007669"/>
    <property type="project" value="TreeGrafter"/>
</dbReference>
<dbReference type="OrthoDB" id="9814460at2"/>
<dbReference type="InterPro" id="IPR023346">
    <property type="entry name" value="Lysozyme-like_dom_sf"/>
</dbReference>
<evidence type="ECO:0000313" key="7">
    <source>
        <dbReference type="Proteomes" id="UP000184196"/>
    </source>
</evidence>
<dbReference type="InterPro" id="IPR008258">
    <property type="entry name" value="Transglycosylase_SLT_dom_1"/>
</dbReference>
<protein>
    <submittedName>
        <fullName evidence="6">Transglycosylase SLT domain-containing protein</fullName>
    </submittedName>
</protein>
<keyword evidence="1" id="KW-0732">Signal</keyword>
<dbReference type="AlphaFoldDB" id="A0A1M4XXX6"/>
<dbReference type="SUPFAM" id="SSF51261">
    <property type="entry name" value="Duplicated hybrid motif"/>
    <property type="match status" value="1"/>
</dbReference>
<feature type="region of interest" description="Disordered" evidence="2">
    <location>
        <begin position="104"/>
        <end position="126"/>
    </location>
</feature>
<dbReference type="Gene3D" id="1.10.530.10">
    <property type="match status" value="1"/>
</dbReference>
<dbReference type="Pfam" id="PF01464">
    <property type="entry name" value="SLT"/>
    <property type="match status" value="1"/>
</dbReference>
<dbReference type="Proteomes" id="UP000184196">
    <property type="component" value="Unassembled WGS sequence"/>
</dbReference>
<dbReference type="SUPFAM" id="SSF53955">
    <property type="entry name" value="Lysozyme-like"/>
    <property type="match status" value="1"/>
</dbReference>
<keyword evidence="3" id="KW-1133">Transmembrane helix</keyword>
<gene>
    <name evidence="6" type="ORF">SAMN02745218_01207</name>
</gene>
<feature type="compositionally biased region" description="Polar residues" evidence="2">
    <location>
        <begin position="104"/>
        <end position="119"/>
    </location>
</feature>
<evidence type="ECO:0000259" key="5">
    <source>
        <dbReference type="Pfam" id="PF01551"/>
    </source>
</evidence>
<dbReference type="EMBL" id="FQUW01000012">
    <property type="protein sequence ID" value="SHE98173.1"/>
    <property type="molecule type" value="Genomic_DNA"/>
</dbReference>
<organism evidence="6 7">
    <name type="scientific">Desulfofundulus australicus DSM 11792</name>
    <dbReference type="NCBI Taxonomy" id="1121425"/>
    <lineage>
        <taxon>Bacteria</taxon>
        <taxon>Bacillati</taxon>
        <taxon>Bacillota</taxon>
        <taxon>Clostridia</taxon>
        <taxon>Eubacteriales</taxon>
        <taxon>Peptococcaceae</taxon>
        <taxon>Desulfofundulus</taxon>
    </lineage>
</organism>
<dbReference type="CDD" id="cd12797">
    <property type="entry name" value="M23_peptidase"/>
    <property type="match status" value="1"/>
</dbReference>
<evidence type="ECO:0000256" key="1">
    <source>
        <dbReference type="ARBA" id="ARBA00022729"/>
    </source>
</evidence>
<evidence type="ECO:0000259" key="4">
    <source>
        <dbReference type="Pfam" id="PF01464"/>
    </source>
</evidence>
<keyword evidence="3" id="KW-0812">Transmembrane</keyword>
<sequence>MRGEEELNRMLSGLARTGGRFVRRALITVIGPYLPVIFVFLAFAVILILLVGAVYSAFPGDKSKNIPAILAGVKESERDKQMLEKYISLCGKWNRKDTWIVNPGNPSTPDGPNYESSPENPYHPGRGKGELIGEMVDRYRHDLDLKLTWGEAHAAALFRAYALKRPEITDDEMEKVVKDLHPYFYYKESEVIVCGKDGCEKYTVYLLVEAYTIRGHFQFHYEWVTETHGEGENAYTITYERFKGMQQILPNQWQRLEDWMKDEYKVGDKDITLARTAVWEASRGFDEGREWLEWLLNNYSAGSFASFAMVPPEYVPFLKEAEERFGVPAWFLAALFQSESSWDPMVVNTRTGCFGISQQHPDYWRERWIRLGFEPPELYQWDPRAQILAGAMVIADYLGDPKQIDWNGDLKKDDRVIRAIAHYKGWANWPNLTWEYLESNAGMDKDIAEEKKQIEIVLGYAEGMQAGAGWPVPGYTEISSRFGWRIHPVTGKLKFHEGIDIPAPEGTPVVSVSGGVVTYAGWNDGYGNCVTVRDGQHLYLYAHLNRIDVTEGQTVQPGQLIGAVGSTGVSTGPHLHFGVKDLTRDCWIDPELIVRLQ</sequence>
<dbReference type="InterPro" id="IPR050570">
    <property type="entry name" value="Cell_wall_metabolism_enzyme"/>
</dbReference>
<dbReference type="InterPro" id="IPR016047">
    <property type="entry name" value="M23ase_b-sheet_dom"/>
</dbReference>
<dbReference type="PANTHER" id="PTHR21666">
    <property type="entry name" value="PEPTIDASE-RELATED"/>
    <property type="match status" value="1"/>
</dbReference>
<reference evidence="7" key="1">
    <citation type="submission" date="2016-11" db="EMBL/GenBank/DDBJ databases">
        <authorList>
            <person name="Varghese N."/>
            <person name="Submissions S."/>
        </authorList>
    </citation>
    <scope>NUCLEOTIDE SEQUENCE [LARGE SCALE GENOMIC DNA]</scope>
    <source>
        <strain evidence="7">DSM 11792</strain>
    </source>
</reference>
<evidence type="ECO:0000256" key="2">
    <source>
        <dbReference type="SAM" id="MobiDB-lite"/>
    </source>
</evidence>
<proteinExistence type="predicted"/>
<evidence type="ECO:0000313" key="6">
    <source>
        <dbReference type="EMBL" id="SHE98173.1"/>
    </source>
</evidence>
<dbReference type="Pfam" id="PF01551">
    <property type="entry name" value="Peptidase_M23"/>
    <property type="match status" value="1"/>
</dbReference>
<feature type="transmembrane region" description="Helical" evidence="3">
    <location>
        <begin position="33"/>
        <end position="58"/>
    </location>
</feature>
<dbReference type="Gene3D" id="2.70.70.10">
    <property type="entry name" value="Glucose Permease (Domain IIA)"/>
    <property type="match status" value="1"/>
</dbReference>
<feature type="domain" description="M23ase beta-sheet core" evidence="5">
    <location>
        <begin position="494"/>
        <end position="581"/>
    </location>
</feature>